<dbReference type="PANTHER" id="PTHR32089">
    <property type="entry name" value="METHYL-ACCEPTING CHEMOTAXIS PROTEIN MCPB"/>
    <property type="match status" value="1"/>
</dbReference>
<dbReference type="PROSITE" id="PS50111">
    <property type="entry name" value="CHEMOTAXIS_TRANSDUC_2"/>
    <property type="match status" value="1"/>
</dbReference>
<feature type="transmembrane region" description="Helical" evidence="6">
    <location>
        <begin position="293"/>
        <end position="318"/>
    </location>
</feature>
<dbReference type="GO" id="GO:0005886">
    <property type="term" value="C:plasma membrane"/>
    <property type="evidence" value="ECO:0007669"/>
    <property type="project" value="UniProtKB-SubCell"/>
</dbReference>
<evidence type="ECO:0000256" key="2">
    <source>
        <dbReference type="ARBA" id="ARBA00022519"/>
    </source>
</evidence>
<protein>
    <submittedName>
        <fullName evidence="10">Methyl-accepting chemotaxis protein YoaH</fullName>
    </submittedName>
</protein>
<dbReference type="RefSeq" id="WP_142582317.1">
    <property type="nucleotide sequence ID" value="NZ_CABFPH010000012.1"/>
</dbReference>
<dbReference type="Gene3D" id="6.10.340.10">
    <property type="match status" value="1"/>
</dbReference>
<dbReference type="PROSITE" id="PS50192">
    <property type="entry name" value="T_SNARE"/>
    <property type="match status" value="1"/>
</dbReference>
<evidence type="ECO:0000259" key="7">
    <source>
        <dbReference type="PROSITE" id="PS50111"/>
    </source>
</evidence>
<comment type="subcellular location">
    <subcellularLocation>
        <location evidence="1">Cell inner membrane</location>
        <topology evidence="1">Multi-pass membrane protein</topology>
    </subcellularLocation>
</comment>
<evidence type="ECO:0000256" key="1">
    <source>
        <dbReference type="ARBA" id="ARBA00004429"/>
    </source>
</evidence>
<proteinExistence type="inferred from homology"/>
<dbReference type="PROSITE" id="PS50885">
    <property type="entry name" value="HAMP"/>
    <property type="match status" value="1"/>
</dbReference>
<feature type="domain" description="HAMP" evidence="9">
    <location>
        <begin position="315"/>
        <end position="368"/>
    </location>
</feature>
<feature type="domain" description="Methyl-accepting transducer" evidence="7">
    <location>
        <begin position="408"/>
        <end position="630"/>
    </location>
</feature>
<dbReference type="SUPFAM" id="SSF58104">
    <property type="entry name" value="Methyl-accepting chemotaxis protein (MCP) signaling domain"/>
    <property type="match status" value="1"/>
</dbReference>
<feature type="domain" description="T-SNARE coiled-coil homology" evidence="8">
    <location>
        <begin position="560"/>
        <end position="622"/>
    </location>
</feature>
<dbReference type="InterPro" id="IPR000727">
    <property type="entry name" value="T_SNARE_dom"/>
</dbReference>
<dbReference type="GO" id="GO:0007165">
    <property type="term" value="P:signal transduction"/>
    <property type="evidence" value="ECO:0007669"/>
    <property type="project" value="UniProtKB-KW"/>
</dbReference>
<dbReference type="Pfam" id="PF00672">
    <property type="entry name" value="HAMP"/>
    <property type="match status" value="1"/>
</dbReference>
<evidence type="ECO:0000256" key="6">
    <source>
        <dbReference type="SAM" id="Phobius"/>
    </source>
</evidence>
<dbReference type="InterPro" id="IPR004089">
    <property type="entry name" value="MCPsignal_dom"/>
</dbReference>
<name>A0A509E8Z8_9HYPH</name>
<organism evidence="10 11">
    <name type="scientific">Methylobacterium symbioticum</name>
    <dbReference type="NCBI Taxonomy" id="2584084"/>
    <lineage>
        <taxon>Bacteria</taxon>
        <taxon>Pseudomonadati</taxon>
        <taxon>Pseudomonadota</taxon>
        <taxon>Alphaproteobacteria</taxon>
        <taxon>Hyphomicrobiales</taxon>
        <taxon>Methylobacteriaceae</taxon>
        <taxon>Methylobacterium</taxon>
    </lineage>
</organism>
<comment type="similarity">
    <text evidence="4">Belongs to the methyl-accepting chemotaxis (MCP) protein family.</text>
</comment>
<keyword evidence="6" id="KW-0812">Transmembrane</keyword>
<keyword evidence="6" id="KW-0472">Membrane</keyword>
<evidence type="ECO:0000256" key="3">
    <source>
        <dbReference type="ARBA" id="ARBA00023224"/>
    </source>
</evidence>
<keyword evidence="11" id="KW-1185">Reference proteome</keyword>
<accession>A0A509E8Z8</accession>
<evidence type="ECO:0000313" key="10">
    <source>
        <dbReference type="EMBL" id="VUD70756.1"/>
    </source>
</evidence>
<reference evidence="10 11" key="1">
    <citation type="submission" date="2019-06" db="EMBL/GenBank/DDBJ databases">
        <authorList>
            <person name="Rodrigo-Torres L."/>
            <person name="Arahal R. D."/>
            <person name="Lucena T."/>
        </authorList>
    </citation>
    <scope>NUCLEOTIDE SEQUENCE [LARGE SCALE GENOMIC DNA]</scope>
    <source>
        <strain evidence="10 11">SB0023/3</strain>
    </source>
</reference>
<dbReference type="CDD" id="cd06225">
    <property type="entry name" value="HAMP"/>
    <property type="match status" value="1"/>
</dbReference>
<keyword evidence="2" id="KW-1003">Cell membrane</keyword>
<evidence type="ECO:0000256" key="5">
    <source>
        <dbReference type="PROSITE-ProRule" id="PRU00284"/>
    </source>
</evidence>
<dbReference type="PANTHER" id="PTHR32089:SF112">
    <property type="entry name" value="LYSOZYME-LIKE PROTEIN-RELATED"/>
    <property type="match status" value="1"/>
</dbReference>
<dbReference type="SMART" id="SM01358">
    <property type="entry name" value="HBM"/>
    <property type="match status" value="1"/>
</dbReference>
<keyword evidence="3 5" id="KW-0807">Transducer</keyword>
<keyword evidence="6" id="KW-1133">Transmembrane helix</keyword>
<gene>
    <name evidence="10" type="primary">yoaH_1</name>
    <name evidence="10" type="ORF">MET9862_01329</name>
</gene>
<evidence type="ECO:0000256" key="4">
    <source>
        <dbReference type="ARBA" id="ARBA00029447"/>
    </source>
</evidence>
<evidence type="ECO:0000259" key="8">
    <source>
        <dbReference type="PROSITE" id="PS50192"/>
    </source>
</evidence>
<dbReference type="InterPro" id="IPR003660">
    <property type="entry name" value="HAMP_dom"/>
</dbReference>
<dbReference type="SMART" id="SM00283">
    <property type="entry name" value="MA"/>
    <property type="match status" value="1"/>
</dbReference>
<dbReference type="Proteomes" id="UP000410984">
    <property type="component" value="Unassembled WGS sequence"/>
</dbReference>
<sequence length="664" mass="69294">MLSIRSRLYVGFASLVAVSALLGGTAYYQLGVNVEQFRTLGVFQEGARNVARINALSEIVKGQVADYKASLNDDSIRLAETRRQELVSLARRQVEIARSEDRRALYAALRDRGEALKAPLETLARAGRTAMEERAKLFVTGDALTRTTNDLVAQVRAADSETLAAPAATVESAVLLLRVANWRFLATRDAEGPKTFASQRLKVDAALKRLREADGRGQFARELSKLEGAITAYADAFKSVTGALGEAVTTYESAIAPQVAEIEQAAITSGRKIDTATAEITAATEQGASTTRLVMLGLIAAALAVGTALAVLIGRSIIGPIAGMTRAMRRLAEGDTAVEIPAQNARDEMGEMAKAVDVFRRNAIARIELEAQQASEQSARQRRADRVDQLVRGFQRRVAASLNVVTSAATELDATARSMNGVADSTSSQALASSAAAEQTSANVQTVAAAAEEMVSSLAEIERQVRRSHEVATPASREAQSTDAAMARLGAAAEQIGNAVTTIAGIAGQTNLLALNATIEAARAGEAGRGFAVVAAEVKELSNQTAKATEEVGGHIAAIQTATAEAVAAIRQIGDTIGAINEISGTIASTVEQQAAATQEISRNAGQAAAGTQDVSANVAQVLASASETGGAAAQVLSAAAELATQSLSVKREVDDFLRDIQAA</sequence>
<dbReference type="AlphaFoldDB" id="A0A509E8Z8"/>
<evidence type="ECO:0000313" key="11">
    <source>
        <dbReference type="Proteomes" id="UP000410984"/>
    </source>
</evidence>
<dbReference type="Pfam" id="PF00015">
    <property type="entry name" value="MCPsignal"/>
    <property type="match status" value="1"/>
</dbReference>
<dbReference type="Gene3D" id="1.10.287.950">
    <property type="entry name" value="Methyl-accepting chemotaxis protein"/>
    <property type="match status" value="1"/>
</dbReference>
<dbReference type="EMBL" id="CABFPH010000012">
    <property type="protein sequence ID" value="VUD70756.1"/>
    <property type="molecule type" value="Genomic_DNA"/>
</dbReference>
<dbReference type="SMART" id="SM00304">
    <property type="entry name" value="HAMP"/>
    <property type="match status" value="1"/>
</dbReference>
<keyword evidence="2" id="KW-0997">Cell inner membrane</keyword>
<evidence type="ECO:0000259" key="9">
    <source>
        <dbReference type="PROSITE" id="PS50885"/>
    </source>
</evidence>
<dbReference type="InterPro" id="IPR032255">
    <property type="entry name" value="HBM"/>
</dbReference>
<dbReference type="OrthoDB" id="8332525at2"/>